<dbReference type="AlphaFoldDB" id="A0A1N6QUP2"/>
<dbReference type="EMBL" id="FTMS01000005">
    <property type="protein sequence ID" value="SIQ20305.1"/>
    <property type="molecule type" value="Genomic_DNA"/>
</dbReference>
<keyword evidence="2" id="KW-1185">Reference proteome</keyword>
<evidence type="ECO:0008006" key="3">
    <source>
        <dbReference type="Google" id="ProtNLM"/>
    </source>
</evidence>
<accession>A0A1N6QUP2</accession>
<dbReference type="STRING" id="159291.SAMN05920897_10556"/>
<protein>
    <recommendedName>
        <fullName evidence="3">Lumazine-binding</fullName>
    </recommendedName>
</protein>
<evidence type="ECO:0000313" key="1">
    <source>
        <dbReference type="EMBL" id="SIQ20305.1"/>
    </source>
</evidence>
<name>A0A1N6QUP2_9SPIO</name>
<reference evidence="2" key="1">
    <citation type="submission" date="2017-01" db="EMBL/GenBank/DDBJ databases">
        <authorList>
            <person name="Varghese N."/>
            <person name="Submissions S."/>
        </authorList>
    </citation>
    <scope>NUCLEOTIDE SEQUENCE [LARGE SCALE GENOMIC DNA]</scope>
    <source>
        <strain evidence="2">ASpG1</strain>
    </source>
</reference>
<evidence type="ECO:0000313" key="2">
    <source>
        <dbReference type="Proteomes" id="UP000186400"/>
    </source>
</evidence>
<dbReference type="Proteomes" id="UP000186400">
    <property type="component" value="Unassembled WGS sequence"/>
</dbReference>
<gene>
    <name evidence="1" type="ORF">SAMN05920897_10556</name>
</gene>
<proteinExistence type="predicted"/>
<sequence>MEETILELNEIIRRRDFPAWKNRLTERYSRVYSDPETLHQSSQSSVLVRNNIVLRSLEDYFSYVVVPSRANARLDDLVFLSEDVVEAIMVINERPYVLYLLRNVNNVWKIDTF</sequence>
<organism evidence="1 2">
    <name type="scientific">Alkalispirochaeta americana</name>
    <dbReference type="NCBI Taxonomy" id="159291"/>
    <lineage>
        <taxon>Bacteria</taxon>
        <taxon>Pseudomonadati</taxon>
        <taxon>Spirochaetota</taxon>
        <taxon>Spirochaetia</taxon>
        <taxon>Spirochaetales</taxon>
        <taxon>Spirochaetaceae</taxon>
        <taxon>Alkalispirochaeta</taxon>
    </lineage>
</organism>